<evidence type="ECO:0000313" key="5">
    <source>
        <dbReference type="Proteomes" id="UP000053259"/>
    </source>
</evidence>
<dbReference type="VEuPathDB" id="FungiDB:PV09_08553"/>
<sequence>MSLRLLLRGSNLSAAVSVRRVYLAVPRHSLRCDPQNTHIRQTSSRPLRRPFSKSTINWTSIVFLLAIGATVTSGVGVYKTFTASAKATQDLTDLIQVAGDNNMPVQLPRGRPGTLTPEEEAKLRELWRLTLQVSGVLVPLTQTPNGKSSPSPALSRTASSSSSPAEKKKKSRLSFLKKKKDNAEDKEAQEPARSEPSVDATSGSVHSIADGLKDDKHGTATAFKAALAESTPEEIHDAFWNMVKHDHPDALLLRFLRARKWDVNAALVMAISALHWRLAESHVDSDIMPNGEAGMLECSKTQTGQKAKECEDFMSQIRMGKSFLHGRDKEGRPICYVRVRLHKPGQECEESIERFTVYTIETARMFLRPPVDTATVVFDMTDFGMANMDYAPVKFMIKCFEANYPESLGVVLVHNAPWIFNTVWKIIRGWLDPVVASKIHFTNNLKDVQEFIDYNSIIKELGGPVDWSYKYVEPSPNENAAMADVTTKMKLQQERAELAKEYEQTVLDWINMSPSGTAITPAVDADALRKKRDEIAARLRRNYWQLDPYVRARSIYDRLGELKAGDMDDLSEKMNNATLNVPPSNENSGRPSEDSAAQSFHTSRESWEDDVD</sequence>
<dbReference type="Pfam" id="PF00650">
    <property type="entry name" value="CRAL_TRIO"/>
    <property type="match status" value="1"/>
</dbReference>
<protein>
    <recommendedName>
        <fullName evidence="3">CRAL-TRIO domain-containing protein</fullName>
    </recommendedName>
</protein>
<dbReference type="GeneID" id="27316526"/>
<dbReference type="InterPro" id="IPR011074">
    <property type="entry name" value="CRAL/TRIO_N_dom"/>
</dbReference>
<feature type="region of interest" description="Disordered" evidence="1">
    <location>
        <begin position="140"/>
        <end position="213"/>
    </location>
</feature>
<dbReference type="InterPro" id="IPR036273">
    <property type="entry name" value="CRAL/TRIO_N_dom_sf"/>
</dbReference>
<dbReference type="OrthoDB" id="43460at2759"/>
<feature type="compositionally biased region" description="Low complexity" evidence="1">
    <location>
        <begin position="148"/>
        <end position="164"/>
    </location>
</feature>
<organism evidence="4 5">
    <name type="scientific">Verruconis gallopava</name>
    <dbReference type="NCBI Taxonomy" id="253628"/>
    <lineage>
        <taxon>Eukaryota</taxon>
        <taxon>Fungi</taxon>
        <taxon>Dikarya</taxon>
        <taxon>Ascomycota</taxon>
        <taxon>Pezizomycotina</taxon>
        <taxon>Dothideomycetes</taxon>
        <taxon>Pleosporomycetidae</taxon>
        <taxon>Venturiales</taxon>
        <taxon>Sympoventuriaceae</taxon>
        <taxon>Verruconis</taxon>
    </lineage>
</organism>
<keyword evidence="5" id="KW-1185">Reference proteome</keyword>
<reference evidence="4 5" key="1">
    <citation type="submission" date="2015-01" db="EMBL/GenBank/DDBJ databases">
        <title>The Genome Sequence of Ochroconis gallopava CBS43764.</title>
        <authorList>
            <consortium name="The Broad Institute Genomics Platform"/>
            <person name="Cuomo C."/>
            <person name="de Hoog S."/>
            <person name="Gorbushina A."/>
            <person name="Stielow B."/>
            <person name="Teixiera M."/>
            <person name="Abouelleil A."/>
            <person name="Chapman S.B."/>
            <person name="Priest M."/>
            <person name="Young S.K."/>
            <person name="Wortman J."/>
            <person name="Nusbaum C."/>
            <person name="Birren B."/>
        </authorList>
    </citation>
    <scope>NUCLEOTIDE SEQUENCE [LARGE SCALE GENOMIC DNA]</scope>
    <source>
        <strain evidence="4 5">CBS 43764</strain>
    </source>
</reference>
<feature type="transmembrane region" description="Helical" evidence="2">
    <location>
        <begin position="55"/>
        <end position="78"/>
    </location>
</feature>
<feature type="compositionally biased region" description="Basic and acidic residues" evidence="1">
    <location>
        <begin position="181"/>
        <end position="193"/>
    </location>
</feature>
<dbReference type="FunCoup" id="A0A0D2A0Q7">
    <property type="interactions" value="176"/>
</dbReference>
<name>A0A0D2A0Q7_9PEZI</name>
<dbReference type="SUPFAM" id="SSF46938">
    <property type="entry name" value="CRAL/TRIO N-terminal domain"/>
    <property type="match status" value="1"/>
</dbReference>
<dbReference type="PROSITE" id="PS50191">
    <property type="entry name" value="CRAL_TRIO"/>
    <property type="match status" value="1"/>
</dbReference>
<proteinExistence type="predicted"/>
<feature type="region of interest" description="Disordered" evidence="1">
    <location>
        <begin position="570"/>
        <end position="612"/>
    </location>
</feature>
<gene>
    <name evidence="4" type="ORF">PV09_08553</name>
</gene>
<keyword evidence="2" id="KW-1133">Transmembrane helix</keyword>
<keyword evidence="2" id="KW-0812">Transmembrane</keyword>
<dbReference type="InParanoid" id="A0A0D2A0Q7"/>
<dbReference type="PANTHER" id="PTHR46590:SF1">
    <property type="entry name" value="PHOSPHATIDYLINOSITOL TRANSFER PROTEIN CSR1"/>
    <property type="match status" value="1"/>
</dbReference>
<dbReference type="EMBL" id="KN847570">
    <property type="protein sequence ID" value="KIV99889.1"/>
    <property type="molecule type" value="Genomic_DNA"/>
</dbReference>
<dbReference type="SMART" id="SM00516">
    <property type="entry name" value="SEC14"/>
    <property type="match status" value="1"/>
</dbReference>
<dbReference type="Proteomes" id="UP000053259">
    <property type="component" value="Unassembled WGS sequence"/>
</dbReference>
<evidence type="ECO:0000259" key="3">
    <source>
        <dbReference type="PROSITE" id="PS50191"/>
    </source>
</evidence>
<dbReference type="Pfam" id="PF03765">
    <property type="entry name" value="CRAL_TRIO_N"/>
    <property type="match status" value="1"/>
</dbReference>
<dbReference type="InterPro" id="IPR052432">
    <property type="entry name" value="PITP/CRAL-TRIO"/>
</dbReference>
<evidence type="ECO:0000313" key="4">
    <source>
        <dbReference type="EMBL" id="KIV99889.1"/>
    </source>
</evidence>
<dbReference type="PANTHER" id="PTHR46590">
    <property type="entry name" value="PHOSPHATIDYLINOSITOL TRANSFER PROTEIN CSR1-RELATED"/>
    <property type="match status" value="1"/>
</dbReference>
<evidence type="ECO:0000256" key="1">
    <source>
        <dbReference type="SAM" id="MobiDB-lite"/>
    </source>
</evidence>
<dbReference type="InterPro" id="IPR036865">
    <property type="entry name" value="CRAL-TRIO_dom_sf"/>
</dbReference>
<keyword evidence="2" id="KW-0472">Membrane</keyword>
<dbReference type="AlphaFoldDB" id="A0A0D2A0Q7"/>
<dbReference type="SUPFAM" id="SSF52087">
    <property type="entry name" value="CRAL/TRIO domain"/>
    <property type="match status" value="1"/>
</dbReference>
<feature type="compositionally biased region" description="Basic residues" evidence="1">
    <location>
        <begin position="167"/>
        <end position="180"/>
    </location>
</feature>
<feature type="compositionally biased region" description="Polar residues" evidence="1">
    <location>
        <begin position="573"/>
        <end position="601"/>
    </location>
</feature>
<accession>A0A0D2A0Q7</accession>
<dbReference type="RefSeq" id="XP_016209759.1">
    <property type="nucleotide sequence ID" value="XM_016362474.1"/>
</dbReference>
<dbReference type="InterPro" id="IPR001251">
    <property type="entry name" value="CRAL-TRIO_dom"/>
</dbReference>
<feature type="domain" description="CRAL-TRIO" evidence="3">
    <location>
        <begin position="324"/>
        <end position="469"/>
    </location>
</feature>
<dbReference type="CDD" id="cd00170">
    <property type="entry name" value="SEC14"/>
    <property type="match status" value="1"/>
</dbReference>
<dbReference type="STRING" id="253628.A0A0D2A0Q7"/>
<evidence type="ECO:0000256" key="2">
    <source>
        <dbReference type="SAM" id="Phobius"/>
    </source>
</evidence>
<dbReference type="Gene3D" id="3.40.525.10">
    <property type="entry name" value="CRAL-TRIO lipid binding domain"/>
    <property type="match status" value="1"/>
</dbReference>
<dbReference type="SMART" id="SM01100">
    <property type="entry name" value="CRAL_TRIO_N"/>
    <property type="match status" value="1"/>
</dbReference>